<feature type="domain" description="Bromo" evidence="16">
    <location>
        <begin position="209"/>
        <end position="279"/>
    </location>
</feature>
<dbReference type="FunFam" id="2.30.30.140:FF:000003">
    <property type="entry name" value="Protein kinase C-binding protein 1 isoform C"/>
    <property type="match status" value="1"/>
</dbReference>
<dbReference type="Pfam" id="PF00439">
    <property type="entry name" value="Bromodomain"/>
    <property type="match status" value="1"/>
</dbReference>
<feature type="compositionally biased region" description="Basic and acidic residues" evidence="15">
    <location>
        <begin position="675"/>
        <end position="687"/>
    </location>
</feature>
<dbReference type="InterPro" id="IPR013083">
    <property type="entry name" value="Znf_RING/FYVE/PHD"/>
</dbReference>
<dbReference type="GO" id="GO:0003714">
    <property type="term" value="F:transcription corepressor activity"/>
    <property type="evidence" value="ECO:0007669"/>
    <property type="project" value="TreeGrafter"/>
</dbReference>
<dbReference type="GO" id="GO:0008270">
    <property type="term" value="F:zinc ion binding"/>
    <property type="evidence" value="ECO:0007669"/>
    <property type="project" value="UniProtKB-KW"/>
</dbReference>
<proteinExistence type="predicted"/>
<dbReference type="Gene3D" id="1.20.920.10">
    <property type="entry name" value="Bromodomain-like"/>
    <property type="match status" value="1"/>
</dbReference>
<dbReference type="PROSITE" id="PS50014">
    <property type="entry name" value="BROMODOMAIN_2"/>
    <property type="match status" value="1"/>
</dbReference>
<dbReference type="RefSeq" id="XP_028262085.1">
    <property type="nucleotide sequence ID" value="XM_028406284.1"/>
</dbReference>
<dbReference type="SUPFAM" id="SSF47370">
    <property type="entry name" value="Bromodomain"/>
    <property type="match status" value="1"/>
</dbReference>
<feature type="coiled-coil region" evidence="14">
    <location>
        <begin position="1075"/>
        <end position="1113"/>
    </location>
</feature>
<dbReference type="PRINTS" id="PR00503">
    <property type="entry name" value="BROMODOMAIN"/>
</dbReference>
<feature type="region of interest" description="Disordered" evidence="15">
    <location>
        <begin position="1"/>
        <end position="80"/>
    </location>
</feature>
<dbReference type="InterPro" id="IPR019787">
    <property type="entry name" value="Znf_PHD-finger"/>
</dbReference>
<dbReference type="InterPro" id="IPR037967">
    <property type="entry name" value="ZMYND8_Bromo_dom"/>
</dbReference>
<dbReference type="PROSITE" id="PS01360">
    <property type="entry name" value="ZF_MYND_1"/>
    <property type="match status" value="1"/>
</dbReference>
<keyword evidence="10" id="KW-0804">Transcription</keyword>
<dbReference type="Gene3D" id="6.10.140.2220">
    <property type="match status" value="1"/>
</dbReference>
<evidence type="ECO:0000256" key="12">
    <source>
        <dbReference type="PROSITE-ProRule" id="PRU00035"/>
    </source>
</evidence>
<dbReference type="Gene3D" id="3.30.40.10">
    <property type="entry name" value="Zinc/RING finger domain, C3HC4 (zinc finger)"/>
    <property type="match status" value="1"/>
</dbReference>
<dbReference type="PROSITE" id="PS50865">
    <property type="entry name" value="ZF_MYND_2"/>
    <property type="match status" value="1"/>
</dbReference>
<evidence type="ECO:0000259" key="16">
    <source>
        <dbReference type="PROSITE" id="PS50014"/>
    </source>
</evidence>
<keyword evidence="8" id="KW-0805">Transcription regulation</keyword>
<feature type="domain" description="MYND-type" evidence="19">
    <location>
        <begin position="1128"/>
        <end position="1162"/>
    </location>
</feature>
<dbReference type="Pfam" id="PF00855">
    <property type="entry name" value="PWWP"/>
    <property type="match status" value="1"/>
</dbReference>
<dbReference type="SUPFAM" id="SSF57903">
    <property type="entry name" value="FYVE/PHD zinc finger"/>
    <property type="match status" value="1"/>
</dbReference>
<dbReference type="CDD" id="cd05508">
    <property type="entry name" value="Bromo_RACK7"/>
    <property type="match status" value="1"/>
</dbReference>
<evidence type="ECO:0000256" key="6">
    <source>
        <dbReference type="ARBA" id="ARBA00022833"/>
    </source>
</evidence>
<keyword evidence="3" id="KW-0158">Chromosome</keyword>
<dbReference type="GO" id="GO:0005634">
    <property type="term" value="C:nucleus"/>
    <property type="evidence" value="ECO:0007669"/>
    <property type="project" value="UniProtKB-SubCell"/>
</dbReference>
<dbReference type="PROSITE" id="PS01359">
    <property type="entry name" value="ZF_PHD_1"/>
    <property type="match status" value="1"/>
</dbReference>
<dbReference type="Pfam" id="PF12064">
    <property type="entry name" value="DUF3544"/>
    <property type="match status" value="1"/>
</dbReference>
<dbReference type="CDD" id="cd20160">
    <property type="entry name" value="PWWP_PRKCBP1"/>
    <property type="match status" value="1"/>
</dbReference>
<dbReference type="PANTHER" id="PTHR46453:SF5">
    <property type="entry name" value="PROTEIN KINASE C-BINDING PROTEIN 1 ISOFORM X1"/>
    <property type="match status" value="1"/>
</dbReference>
<evidence type="ECO:0000259" key="19">
    <source>
        <dbReference type="PROSITE" id="PS50865"/>
    </source>
</evidence>
<dbReference type="InterPro" id="IPR001965">
    <property type="entry name" value="Znf_PHD"/>
</dbReference>
<gene>
    <name evidence="21 22" type="primary">LOC114436160</name>
</gene>
<protein>
    <submittedName>
        <fullName evidence="21 22">Protein kinase C-binding protein 1-like isoform X1</fullName>
    </submittedName>
</protein>
<evidence type="ECO:0000256" key="13">
    <source>
        <dbReference type="PROSITE-ProRule" id="PRU00134"/>
    </source>
</evidence>
<dbReference type="RefSeq" id="XP_028262086.1">
    <property type="nucleotide sequence ID" value="XM_028406285.1"/>
</dbReference>
<dbReference type="CTD" id="23613"/>
<dbReference type="OrthoDB" id="6272564at2759"/>
<dbReference type="InterPro" id="IPR011011">
    <property type="entry name" value="Znf_FYVE_PHD"/>
</dbReference>
<feature type="compositionally biased region" description="Low complexity" evidence="15">
    <location>
        <begin position="852"/>
        <end position="872"/>
    </location>
</feature>
<feature type="domain" description="PHD-type" evidence="17">
    <location>
        <begin position="110"/>
        <end position="155"/>
    </location>
</feature>
<dbReference type="GeneID" id="114436160"/>
<evidence type="ECO:0000256" key="2">
    <source>
        <dbReference type="ARBA" id="ARBA00004286"/>
    </source>
</evidence>
<evidence type="ECO:0000313" key="21">
    <source>
        <dbReference type="RefSeq" id="XP_028262085.1"/>
    </source>
</evidence>
<keyword evidence="20" id="KW-1185">Reference proteome</keyword>
<feature type="region of interest" description="Disordered" evidence="15">
    <location>
        <begin position="190"/>
        <end position="209"/>
    </location>
</feature>
<dbReference type="PANTHER" id="PTHR46453">
    <property type="entry name" value="PROTEIN KINASE C-BINDING PROTEIN 1"/>
    <property type="match status" value="1"/>
</dbReference>
<keyword evidence="4" id="KW-0479">Metal-binding</keyword>
<sequence length="1223" mass="134774">MHPHSVVEEKRETEKQTEEEMEISTRSKVSDTGSAERTVQKRKMPSPSHSSNGHSSAETSPSPVKKKKKPGAVSSSKDQSELRHGPFYYVKQPALTTDPVDVVPQDGRNDFYCWLCHREGQVLCCELCPRVYHAKCLKLPAEPEGDWFCPECEKITVAECIETQSKAMMMLTIDQLSYLLKFALQKMKQPGDHPRLSSRSPHAASTQRKTFNWTEPFQKPVSLEQHPDYAEYIFHPMDLCTLEKNIKKKMYGCTEAFLADAKWILHNCIIYNGGNHKLTATAKVIVKICEHEMNEIEVCPECYLSACQKRDNWFCEPCSNPHPLVWAKLKGFPFWPAKALRDKDGQVDARFFGQHDRAWVPLNNCYLMSKEIPFSVKKTKSIFNSAMQEMEVYVENMRKKFGVFNYAPFRTPYTPDNNFQMLLDPSNPSSTSVCPDKQEKIKLNFDMTASPKIPLTRTMLSGVVVGGSAVGRRLPLSDMPRSPMSTNSSVHTGSDGEQEPSDKSQTKTANSQFSTGEESTDCTASPAHPPAGHPQLPPAGSSLDSPKPFHSQAPGISKQEKTPQTGSILNLNLDRVKAEMDLKELSETVQQKQGAAPILSSPKRQIKSRFQLNLDRTIESCKAQLGIDEISVDVYKGVEHSDSEDSDKSDSSDSEYASDEEQKTKDGQNPSPIEESQKEPIKSKVKDQPSPSQEEESKVDLLVASESVADDAGGVVSDTLANEKISADLTTKECPEKTKAPLDQPASIEKCQVKQETQQSVPVEDSDSEKELIIDLGEEQGGKDRKRTRKDSTKEYFTGKPEGKVVTTSTLPSQNSAAPSTPSSVSTQSPVSIPVTIVSFTAPSPQTISLASLSSATATPPSSSSASTTPALKKQRPLLPRETVPVVQGAVVWNPTAKVQSSSQKWQVQKVQRQQQNQPPVATTHIQASSQVLTQTQAGGNASIAVCSSSAQSPQSTRYQTRQAVKAVQQKDTPLSTSTSAVTLVSSSPGSVTMTAATGLGTAATSSPAATDLYIPTASADVAADIAKYTNKIMDAIKGTMTEIYNDLSKSTSGNTIAEIRRLRIEIEKLQWLHQQELSEMKHNLELTMAEMRQSLEQERERMVTEVKKQMEMEKQQAVDETKKKQWCANCKKEAIFYCCWNTSYCDYPCQQAHWPEHMKSCTQSATAPPQEPEAEPTADLPNKALVQTNSGPTSLKETPVSAPSDKDCDTEKSTDTVAVTLS</sequence>
<dbReference type="Gene3D" id="2.30.30.140">
    <property type="match status" value="1"/>
</dbReference>
<dbReference type="Pfam" id="PF24324">
    <property type="entry name" value="MYND_ZMYND11_ZMYD8"/>
    <property type="match status" value="1"/>
</dbReference>
<dbReference type="InterPro" id="IPR021931">
    <property type="entry name" value="ZMYND8"/>
</dbReference>
<feature type="domain" description="PWWP" evidence="18">
    <location>
        <begin position="321"/>
        <end position="371"/>
    </location>
</feature>
<dbReference type="GO" id="GO:0005737">
    <property type="term" value="C:cytoplasm"/>
    <property type="evidence" value="ECO:0007669"/>
    <property type="project" value="TreeGrafter"/>
</dbReference>
<keyword evidence="11" id="KW-0539">Nucleus</keyword>
<evidence type="ECO:0000256" key="15">
    <source>
        <dbReference type="SAM" id="MobiDB-lite"/>
    </source>
</evidence>
<evidence type="ECO:0000256" key="8">
    <source>
        <dbReference type="ARBA" id="ARBA00023015"/>
    </source>
</evidence>
<dbReference type="InterPro" id="IPR002893">
    <property type="entry name" value="Znf_MYND"/>
</dbReference>
<dbReference type="InterPro" id="IPR019786">
    <property type="entry name" value="Zinc_finger_PHD-type_CS"/>
</dbReference>
<dbReference type="InterPro" id="IPR036427">
    <property type="entry name" value="Bromodomain-like_sf"/>
</dbReference>
<evidence type="ECO:0000256" key="7">
    <source>
        <dbReference type="ARBA" id="ARBA00022853"/>
    </source>
</evidence>
<evidence type="ECO:0000256" key="5">
    <source>
        <dbReference type="ARBA" id="ARBA00022771"/>
    </source>
</evidence>
<feature type="compositionally biased region" description="Low complexity" evidence="15">
    <location>
        <begin position="45"/>
        <end position="63"/>
    </location>
</feature>
<evidence type="ECO:0000256" key="11">
    <source>
        <dbReference type="ARBA" id="ARBA00023242"/>
    </source>
</evidence>
<dbReference type="Proteomes" id="UP000515145">
    <property type="component" value="Chromosome 5"/>
</dbReference>
<name>A0A6P7I295_9TELE</name>
<feature type="compositionally biased region" description="Polar residues" evidence="15">
    <location>
        <begin position="506"/>
        <end position="523"/>
    </location>
</feature>
<evidence type="ECO:0000259" key="17">
    <source>
        <dbReference type="PROSITE" id="PS50016"/>
    </source>
</evidence>
<feature type="compositionally biased region" description="Polar residues" evidence="15">
    <location>
        <begin position="806"/>
        <end position="815"/>
    </location>
</feature>
<feature type="compositionally biased region" description="Polar residues" evidence="15">
    <location>
        <begin position="197"/>
        <end position="209"/>
    </location>
</feature>
<evidence type="ECO:0000256" key="3">
    <source>
        <dbReference type="ARBA" id="ARBA00022454"/>
    </source>
</evidence>
<evidence type="ECO:0000313" key="22">
    <source>
        <dbReference type="RefSeq" id="XP_028262086.1"/>
    </source>
</evidence>
<dbReference type="PROSITE" id="PS50016">
    <property type="entry name" value="ZF_PHD_2"/>
    <property type="match status" value="1"/>
</dbReference>
<evidence type="ECO:0000256" key="1">
    <source>
        <dbReference type="ARBA" id="ARBA00004123"/>
    </source>
</evidence>
<feature type="compositionally biased region" description="Basic and acidic residues" evidence="15">
    <location>
        <begin position="1205"/>
        <end position="1215"/>
    </location>
</feature>
<keyword evidence="14" id="KW-0175">Coiled coil</keyword>
<dbReference type="InterPro" id="IPR044075">
    <property type="entry name" value="PRKCBP1_PHD"/>
</dbReference>
<accession>A0A6P7I295</accession>
<dbReference type="SUPFAM" id="SSF144232">
    <property type="entry name" value="HIT/MYND zinc finger-like"/>
    <property type="match status" value="1"/>
</dbReference>
<keyword evidence="6" id="KW-0862">Zinc</keyword>
<feature type="compositionally biased region" description="Basic and acidic residues" evidence="15">
    <location>
        <begin position="1"/>
        <end position="29"/>
    </location>
</feature>
<dbReference type="SMART" id="SM00293">
    <property type="entry name" value="PWWP"/>
    <property type="match status" value="1"/>
</dbReference>
<dbReference type="GO" id="GO:0005694">
    <property type="term" value="C:chromosome"/>
    <property type="evidence" value="ECO:0007669"/>
    <property type="project" value="UniProtKB-SubCell"/>
</dbReference>
<dbReference type="InterPro" id="IPR056987">
    <property type="entry name" value="ZMYND8_CC"/>
</dbReference>
<dbReference type="AlphaFoldDB" id="A0A6P7I295"/>
<dbReference type="CDD" id="cd15538">
    <property type="entry name" value="PHD_PRKCBP1"/>
    <property type="match status" value="1"/>
</dbReference>
<evidence type="ECO:0000256" key="4">
    <source>
        <dbReference type="ARBA" id="ARBA00022723"/>
    </source>
</evidence>
<keyword evidence="9 12" id="KW-0103">Bromodomain</keyword>
<dbReference type="SMART" id="SM00297">
    <property type="entry name" value="BROMO"/>
    <property type="match status" value="1"/>
</dbReference>
<feature type="region of interest" description="Disordered" evidence="15">
    <location>
        <begin position="852"/>
        <end position="880"/>
    </location>
</feature>
<dbReference type="Pfam" id="PF23460">
    <property type="entry name" value="ZMYND8_CC"/>
    <property type="match status" value="1"/>
</dbReference>
<evidence type="ECO:0000313" key="20">
    <source>
        <dbReference type="Proteomes" id="UP000515145"/>
    </source>
</evidence>
<feature type="compositionally biased region" description="Basic and acidic residues" evidence="15">
    <location>
        <begin position="638"/>
        <end position="651"/>
    </location>
</feature>
<dbReference type="PROSITE" id="PS50812">
    <property type="entry name" value="PWWP"/>
    <property type="match status" value="1"/>
</dbReference>
<evidence type="ECO:0000256" key="9">
    <source>
        <dbReference type="ARBA" id="ARBA00023117"/>
    </source>
</evidence>
<keyword evidence="7" id="KW-0156">Chromatin regulator</keyword>
<feature type="region of interest" description="Disordered" evidence="15">
    <location>
        <begin position="1163"/>
        <end position="1223"/>
    </location>
</feature>
<dbReference type="GO" id="GO:0140006">
    <property type="term" value="F:histone H3 reader activity"/>
    <property type="evidence" value="ECO:0007669"/>
    <property type="project" value="UniProtKB-ARBA"/>
</dbReference>
<dbReference type="InterPro" id="IPR057053">
    <property type="entry name" value="MYND_ZMYND11_ZMYD8"/>
</dbReference>
<feature type="compositionally biased region" description="Polar residues" evidence="15">
    <location>
        <begin position="483"/>
        <end position="492"/>
    </location>
</feature>
<dbReference type="InterPro" id="IPR001487">
    <property type="entry name" value="Bromodomain"/>
</dbReference>
<feature type="compositionally biased region" description="Basic and acidic residues" evidence="15">
    <location>
        <begin position="730"/>
        <end position="740"/>
    </location>
</feature>
<feature type="compositionally biased region" description="Pro residues" evidence="15">
    <location>
        <begin position="527"/>
        <end position="537"/>
    </location>
</feature>
<feature type="region of interest" description="Disordered" evidence="15">
    <location>
        <begin position="638"/>
        <end position="829"/>
    </location>
</feature>
<feature type="region of interest" description="Disordered" evidence="15">
    <location>
        <begin position="472"/>
        <end position="568"/>
    </location>
</feature>
<feature type="region of interest" description="Disordered" evidence="15">
    <location>
        <begin position="586"/>
        <end position="605"/>
    </location>
</feature>
<feature type="compositionally biased region" description="Polar residues" evidence="15">
    <location>
        <begin position="1186"/>
        <end position="1197"/>
    </location>
</feature>
<organism evidence="20 21">
    <name type="scientific">Parambassis ranga</name>
    <name type="common">Indian glassy fish</name>
    <dbReference type="NCBI Taxonomy" id="210632"/>
    <lineage>
        <taxon>Eukaryota</taxon>
        <taxon>Metazoa</taxon>
        <taxon>Chordata</taxon>
        <taxon>Craniata</taxon>
        <taxon>Vertebrata</taxon>
        <taxon>Euteleostomi</taxon>
        <taxon>Actinopterygii</taxon>
        <taxon>Neopterygii</taxon>
        <taxon>Teleostei</taxon>
        <taxon>Neoteleostei</taxon>
        <taxon>Acanthomorphata</taxon>
        <taxon>Ovalentaria</taxon>
        <taxon>Ambassidae</taxon>
        <taxon>Parambassis</taxon>
    </lineage>
</organism>
<evidence type="ECO:0000256" key="14">
    <source>
        <dbReference type="SAM" id="Coils"/>
    </source>
</evidence>
<dbReference type="SUPFAM" id="SSF63748">
    <property type="entry name" value="Tudor/PWWP/MBT"/>
    <property type="match status" value="1"/>
</dbReference>
<comment type="subcellular location">
    <subcellularLocation>
        <location evidence="2">Chromosome</location>
    </subcellularLocation>
    <subcellularLocation>
        <location evidence="1">Nucleus</location>
    </subcellularLocation>
</comment>
<dbReference type="FunFam" id="6.10.140.2220:FF:000002">
    <property type="entry name" value="Protein kinase C-binding protein 1 isoform C"/>
    <property type="match status" value="1"/>
</dbReference>
<keyword evidence="5 13" id="KW-0863">Zinc-finger</keyword>
<reference evidence="21 22" key="1">
    <citation type="submission" date="2025-04" db="UniProtKB">
        <authorList>
            <consortium name="RefSeq"/>
        </authorList>
    </citation>
    <scope>IDENTIFICATION</scope>
</reference>
<feature type="compositionally biased region" description="Low complexity" evidence="15">
    <location>
        <begin position="816"/>
        <end position="829"/>
    </location>
</feature>
<dbReference type="InterPro" id="IPR000313">
    <property type="entry name" value="PWWP_dom"/>
</dbReference>
<evidence type="ECO:0000256" key="10">
    <source>
        <dbReference type="ARBA" id="ARBA00023163"/>
    </source>
</evidence>
<evidence type="ECO:0000259" key="18">
    <source>
        <dbReference type="PROSITE" id="PS50812"/>
    </source>
</evidence>
<dbReference type="SMART" id="SM00249">
    <property type="entry name" value="PHD"/>
    <property type="match status" value="1"/>
</dbReference>
<dbReference type="Pfam" id="PF00628">
    <property type="entry name" value="PHD"/>
    <property type="match status" value="1"/>
</dbReference>